<dbReference type="SUPFAM" id="SSF88946">
    <property type="entry name" value="Sigma2 domain of RNA polymerase sigma factors"/>
    <property type="match status" value="1"/>
</dbReference>
<proteinExistence type="inferred from homology"/>
<accession>A0A1H6L2E8</accession>
<dbReference type="NCBIfam" id="TIGR02937">
    <property type="entry name" value="sigma70-ECF"/>
    <property type="match status" value="1"/>
</dbReference>
<evidence type="ECO:0000256" key="1">
    <source>
        <dbReference type="ARBA" id="ARBA00010641"/>
    </source>
</evidence>
<dbReference type="GO" id="GO:0003677">
    <property type="term" value="F:DNA binding"/>
    <property type="evidence" value="ECO:0007669"/>
    <property type="project" value="UniProtKB-KW"/>
</dbReference>
<dbReference type="STRING" id="1159016.SAMN02927937_01628"/>
<dbReference type="InterPro" id="IPR013325">
    <property type="entry name" value="RNA_pol_sigma_r2"/>
</dbReference>
<reference evidence="8 9" key="1">
    <citation type="submission" date="2016-10" db="EMBL/GenBank/DDBJ databases">
        <authorList>
            <person name="de Groot N.N."/>
        </authorList>
    </citation>
    <scope>NUCLEOTIDE SEQUENCE [LARGE SCALE GENOMIC DNA]</scope>
    <source>
        <strain evidence="8 9">CGMCC 1.10825</strain>
    </source>
</reference>
<dbReference type="Proteomes" id="UP000199634">
    <property type="component" value="Unassembled WGS sequence"/>
</dbReference>
<evidence type="ECO:0000256" key="3">
    <source>
        <dbReference type="ARBA" id="ARBA00023082"/>
    </source>
</evidence>
<keyword evidence="4" id="KW-0238">DNA-binding</keyword>
<evidence type="ECO:0000259" key="6">
    <source>
        <dbReference type="Pfam" id="PF04542"/>
    </source>
</evidence>
<dbReference type="PANTHER" id="PTHR43133:SF8">
    <property type="entry name" value="RNA POLYMERASE SIGMA FACTOR HI_1459-RELATED"/>
    <property type="match status" value="1"/>
</dbReference>
<feature type="domain" description="RNA polymerase sigma factor 70 region 4 type 2" evidence="7">
    <location>
        <begin position="126"/>
        <end position="177"/>
    </location>
</feature>
<gene>
    <name evidence="8" type="ORF">SAMN02927937_01628</name>
</gene>
<dbReference type="RefSeq" id="WP_177165056.1">
    <property type="nucleotide sequence ID" value="NZ_FNXE01000020.1"/>
</dbReference>
<keyword evidence="5" id="KW-0804">Transcription</keyword>
<dbReference type="InterPro" id="IPR013324">
    <property type="entry name" value="RNA_pol_sigma_r3/r4-like"/>
</dbReference>
<dbReference type="Gene3D" id="1.10.1740.10">
    <property type="match status" value="1"/>
</dbReference>
<evidence type="ECO:0000259" key="7">
    <source>
        <dbReference type="Pfam" id="PF08281"/>
    </source>
</evidence>
<dbReference type="GO" id="GO:0006352">
    <property type="term" value="P:DNA-templated transcription initiation"/>
    <property type="evidence" value="ECO:0007669"/>
    <property type="project" value="InterPro"/>
</dbReference>
<dbReference type="InterPro" id="IPR039425">
    <property type="entry name" value="RNA_pol_sigma-70-like"/>
</dbReference>
<dbReference type="GO" id="GO:0016987">
    <property type="term" value="F:sigma factor activity"/>
    <property type="evidence" value="ECO:0007669"/>
    <property type="project" value="UniProtKB-KW"/>
</dbReference>
<dbReference type="Gene3D" id="1.10.10.10">
    <property type="entry name" value="Winged helix-like DNA-binding domain superfamily/Winged helix DNA-binding domain"/>
    <property type="match status" value="1"/>
</dbReference>
<keyword evidence="3" id="KW-0731">Sigma factor</keyword>
<comment type="similarity">
    <text evidence="1">Belongs to the sigma-70 factor family. ECF subfamily.</text>
</comment>
<feature type="domain" description="RNA polymerase sigma-70 region 2" evidence="6">
    <location>
        <begin position="37"/>
        <end position="95"/>
    </location>
</feature>
<dbReference type="EMBL" id="FNXE01000020">
    <property type="protein sequence ID" value="SEH82300.1"/>
    <property type="molecule type" value="Genomic_DNA"/>
</dbReference>
<sequence length="192" mass="22992">MLFFLFLSDFFVTKYPFIRLTNKQHKFHLENFSTSHHKMLRLACRIIGNSTDAEDIVQDCYEKFILKKDHYNLQNSEAFLMTMVRNTSLDFLRKKHYVFQSDEVLNHHFSGESPDKILELKESENKLDQLLNLLNEKQRTVYHLREIEGYELEEIAEVLVISYDDVRTCLSRARKKIRELYNAYLNNERGSE</sequence>
<evidence type="ECO:0000313" key="8">
    <source>
        <dbReference type="EMBL" id="SEH82300.1"/>
    </source>
</evidence>
<keyword evidence="2" id="KW-0805">Transcription regulation</keyword>
<protein>
    <submittedName>
        <fullName evidence="8">RNA polymerase sigma-70 factor, ECF subfamily</fullName>
    </submittedName>
</protein>
<name>A0A1H6L2E8_9FLAO</name>
<dbReference type="Pfam" id="PF08281">
    <property type="entry name" value="Sigma70_r4_2"/>
    <property type="match status" value="1"/>
</dbReference>
<keyword evidence="9" id="KW-1185">Reference proteome</keyword>
<dbReference type="PANTHER" id="PTHR43133">
    <property type="entry name" value="RNA POLYMERASE ECF-TYPE SIGMA FACTO"/>
    <property type="match status" value="1"/>
</dbReference>
<evidence type="ECO:0000256" key="4">
    <source>
        <dbReference type="ARBA" id="ARBA00023125"/>
    </source>
</evidence>
<evidence type="ECO:0000313" key="9">
    <source>
        <dbReference type="Proteomes" id="UP000199634"/>
    </source>
</evidence>
<dbReference type="InterPro" id="IPR036388">
    <property type="entry name" value="WH-like_DNA-bd_sf"/>
</dbReference>
<dbReference type="InterPro" id="IPR014284">
    <property type="entry name" value="RNA_pol_sigma-70_dom"/>
</dbReference>
<dbReference type="Pfam" id="PF04542">
    <property type="entry name" value="Sigma70_r2"/>
    <property type="match status" value="1"/>
</dbReference>
<evidence type="ECO:0000256" key="2">
    <source>
        <dbReference type="ARBA" id="ARBA00023015"/>
    </source>
</evidence>
<evidence type="ECO:0000256" key="5">
    <source>
        <dbReference type="ARBA" id="ARBA00023163"/>
    </source>
</evidence>
<dbReference type="AlphaFoldDB" id="A0A1H6L2E8"/>
<organism evidence="8 9">
    <name type="scientific">Paenimyroides marinum</name>
    <dbReference type="NCBI Taxonomy" id="1159016"/>
    <lineage>
        <taxon>Bacteria</taxon>
        <taxon>Pseudomonadati</taxon>
        <taxon>Bacteroidota</taxon>
        <taxon>Flavobacteriia</taxon>
        <taxon>Flavobacteriales</taxon>
        <taxon>Flavobacteriaceae</taxon>
        <taxon>Paenimyroides</taxon>
    </lineage>
</organism>
<dbReference type="InterPro" id="IPR007627">
    <property type="entry name" value="RNA_pol_sigma70_r2"/>
</dbReference>
<dbReference type="CDD" id="cd06171">
    <property type="entry name" value="Sigma70_r4"/>
    <property type="match status" value="1"/>
</dbReference>
<dbReference type="SUPFAM" id="SSF88659">
    <property type="entry name" value="Sigma3 and sigma4 domains of RNA polymerase sigma factors"/>
    <property type="match status" value="1"/>
</dbReference>
<dbReference type="InterPro" id="IPR013249">
    <property type="entry name" value="RNA_pol_sigma70_r4_t2"/>
</dbReference>